<dbReference type="Gene3D" id="1.20.1270.360">
    <property type="match status" value="1"/>
</dbReference>
<dbReference type="Pfam" id="PF03860">
    <property type="entry name" value="Csp"/>
    <property type="match status" value="1"/>
</dbReference>
<accession>A0A0J8VJT9</accession>
<evidence type="ECO:0000313" key="2">
    <source>
        <dbReference type="Proteomes" id="UP000037315"/>
    </source>
</evidence>
<dbReference type="AlphaFoldDB" id="A0A0J8VJT9"/>
<proteinExistence type="predicted"/>
<keyword evidence="2" id="KW-1185">Reference proteome</keyword>
<dbReference type="PATRIC" id="fig|1656095.3.peg.1519"/>
<dbReference type="Proteomes" id="UP000037315">
    <property type="component" value="Unassembled WGS sequence"/>
</dbReference>
<dbReference type="OrthoDB" id="5396211at2"/>
<dbReference type="InterPro" id="IPR005560">
    <property type="entry name" value="Csp_YhjQ"/>
</dbReference>
<sequence length="107" mass="11878">MSLQYAECIEACYDCAAACDYCAASCLKEEDPGMMRDCIRLDMQCANLCRLAAQFMAMGSTWAKSVCQLCAEICEECGKTCRQHPMDHCQKCADACLRCAKLCRDMA</sequence>
<dbReference type="PANTHER" id="PTHR37310:SF1">
    <property type="entry name" value="CYTOPLASMIC PROTEIN"/>
    <property type="match status" value="1"/>
</dbReference>
<dbReference type="RefSeq" id="WP_024555652.1">
    <property type="nucleotide sequence ID" value="NZ_LFEJ01000023.1"/>
</dbReference>
<reference evidence="1 2" key="1">
    <citation type="submission" date="2015-06" db="EMBL/GenBank/DDBJ databases">
        <title>Genome sequencing of Cronobacter sp. strain DJ34 isolated from petroleum contaminated sludge of Duliajan Oil Fields, Assam, India.</title>
        <authorList>
            <person name="Pal S."/>
            <person name="Banerjee T.D."/>
            <person name="Roy A."/>
            <person name="Sar P."/>
            <person name="Kazy S.K."/>
        </authorList>
    </citation>
    <scope>NUCLEOTIDE SEQUENCE [LARGE SCALE GENOMIC DNA]</scope>
    <source>
        <strain evidence="1 2">DJ34</strain>
    </source>
</reference>
<dbReference type="EMBL" id="LFEJ01000023">
    <property type="protein sequence ID" value="KMV33367.1"/>
    <property type="molecule type" value="Genomic_DNA"/>
</dbReference>
<dbReference type="PANTHER" id="PTHR37310">
    <property type="entry name" value="CYTOPLASMIC PROTEIN-RELATED"/>
    <property type="match status" value="1"/>
</dbReference>
<dbReference type="InterPro" id="IPR044543">
    <property type="entry name" value="YHJQ-like"/>
</dbReference>
<comment type="caution">
    <text evidence="1">The sequence shown here is derived from an EMBL/GenBank/DDBJ whole genome shotgun (WGS) entry which is preliminary data.</text>
</comment>
<protein>
    <submittedName>
        <fullName evidence="1">Ferredoxin</fullName>
    </submittedName>
</protein>
<evidence type="ECO:0000313" key="1">
    <source>
        <dbReference type="EMBL" id="KMV33367.1"/>
    </source>
</evidence>
<name>A0A0J8VJT9_9ENTR</name>
<dbReference type="STRING" id="1121863.GCA_000621185_01358"/>
<organism evidence="1 2">
    <name type="scientific">Franconibacter pulveris</name>
    <dbReference type="NCBI Taxonomy" id="435910"/>
    <lineage>
        <taxon>Bacteria</taxon>
        <taxon>Pseudomonadati</taxon>
        <taxon>Pseudomonadota</taxon>
        <taxon>Gammaproteobacteria</taxon>
        <taxon>Enterobacterales</taxon>
        <taxon>Enterobacteriaceae</taxon>
        <taxon>Franconibacter</taxon>
    </lineage>
</organism>
<gene>
    <name evidence="1" type="ORF">ACH50_17070</name>
</gene>
<dbReference type="CDD" id="cd08026">
    <property type="entry name" value="DUF326"/>
    <property type="match status" value="1"/>
</dbReference>